<protein>
    <recommendedName>
        <fullName evidence="2">CBM2 domain-containing protein</fullName>
    </recommendedName>
</protein>
<dbReference type="InterPro" id="IPR001919">
    <property type="entry name" value="CBD2"/>
</dbReference>
<evidence type="ECO:0000259" key="2">
    <source>
        <dbReference type="PROSITE" id="PS51173"/>
    </source>
</evidence>
<keyword evidence="4" id="KW-1185">Reference proteome</keyword>
<dbReference type="PROSITE" id="PS51173">
    <property type="entry name" value="CBM2"/>
    <property type="match status" value="1"/>
</dbReference>
<comment type="caution">
    <text evidence="3">The sequence shown here is derived from an EMBL/GenBank/DDBJ whole genome shotgun (WGS) entry which is preliminary data.</text>
</comment>
<reference evidence="3 4" key="1">
    <citation type="submission" date="2020-11" db="EMBL/GenBank/DDBJ databases">
        <title>Sequencing the genomes of 1000 actinobacteria strains.</title>
        <authorList>
            <person name="Klenk H.-P."/>
        </authorList>
    </citation>
    <scope>NUCLEOTIDE SEQUENCE [LARGE SCALE GENOMIC DNA]</scope>
    <source>
        <strain evidence="3 4">DSM 101695</strain>
    </source>
</reference>
<organism evidence="3 4">
    <name type="scientific">Micromonospora vinacea</name>
    <dbReference type="NCBI Taxonomy" id="709878"/>
    <lineage>
        <taxon>Bacteria</taxon>
        <taxon>Bacillati</taxon>
        <taxon>Actinomycetota</taxon>
        <taxon>Actinomycetes</taxon>
        <taxon>Micromonosporales</taxon>
        <taxon>Micromonosporaceae</taxon>
        <taxon>Micromonospora</taxon>
    </lineage>
</organism>
<dbReference type="InterPro" id="IPR008965">
    <property type="entry name" value="CBM2/CBM3_carb-bd_dom_sf"/>
</dbReference>
<dbReference type="EMBL" id="JADOTY010000001">
    <property type="protein sequence ID" value="MBG6105418.1"/>
    <property type="molecule type" value="Genomic_DNA"/>
</dbReference>
<dbReference type="Pfam" id="PF00553">
    <property type="entry name" value="CBM_2"/>
    <property type="match status" value="1"/>
</dbReference>
<gene>
    <name evidence="3" type="ORF">IW249_005832</name>
</gene>
<feature type="chain" id="PRO_5045401914" description="CBM2 domain-containing protein" evidence="1">
    <location>
        <begin position="26"/>
        <end position="242"/>
    </location>
</feature>
<dbReference type="Gene3D" id="2.60.40.290">
    <property type="match status" value="1"/>
</dbReference>
<evidence type="ECO:0000313" key="3">
    <source>
        <dbReference type="EMBL" id="MBG6105418.1"/>
    </source>
</evidence>
<feature type="signal peptide" evidence="1">
    <location>
        <begin position="1"/>
        <end position="25"/>
    </location>
</feature>
<name>A0ABS0K9U1_9ACTN</name>
<evidence type="ECO:0000256" key="1">
    <source>
        <dbReference type="SAM" id="SignalP"/>
    </source>
</evidence>
<dbReference type="Proteomes" id="UP000631791">
    <property type="component" value="Unassembled WGS sequence"/>
</dbReference>
<sequence length="242" mass="25695">MLRMFLAVTAMALATWTGTTTTAEATATPTPTPSATPTPACPPALPITANVTGATTTSLTISYFIFFRPPCGYDPPMTVSLFTSREDAQQWRAAVAEGVSGPERNGAVTIDRLTPDTEYWYRFTDVDGRRDPYVIASARTASPTSCRATATIDTHWGGGFVATVTVRNTGTLPLDRWRVSWRWSGDERIQAAWGGVAETAGADATVRNASYNGTLALDGATTFGLLVSTSAVPDGLTLTCAR</sequence>
<feature type="domain" description="CBM2" evidence="2">
    <location>
        <begin position="139"/>
        <end position="242"/>
    </location>
</feature>
<dbReference type="RefSeq" id="WP_196923725.1">
    <property type="nucleotide sequence ID" value="NZ_JADOTY010000001.1"/>
</dbReference>
<dbReference type="SUPFAM" id="SSF49384">
    <property type="entry name" value="Carbohydrate-binding domain"/>
    <property type="match status" value="1"/>
</dbReference>
<dbReference type="InterPro" id="IPR012291">
    <property type="entry name" value="CBM2_carb-bd_dom_sf"/>
</dbReference>
<accession>A0ABS0K9U1</accession>
<keyword evidence="1" id="KW-0732">Signal</keyword>
<dbReference type="SMART" id="SM00637">
    <property type="entry name" value="CBD_II"/>
    <property type="match status" value="1"/>
</dbReference>
<proteinExistence type="predicted"/>
<evidence type="ECO:0000313" key="4">
    <source>
        <dbReference type="Proteomes" id="UP000631791"/>
    </source>
</evidence>